<accession>A0A179UZG5</accession>
<sequence>MEEGTGKWDNPISGSIRLTSKEEAFAVNPGYNNGVFPQNMSMQGPYYAGYIAPGQGARWSPPGLEAWPREGPPSGTPNAVVGWPATTNDSYVAVVRGDHLGNTGTVRRRWHSTIKKGKGMPCASVWFLPASVSQLSPSKKSTNTHIRPCPLATLCSPRLMFESGI</sequence>
<evidence type="ECO:0000313" key="2">
    <source>
        <dbReference type="Proteomes" id="UP000002038"/>
    </source>
</evidence>
<dbReference type="KEGG" id="bgh:BDBG_08483"/>
<proteinExistence type="predicted"/>
<dbReference type="GeneID" id="42528256"/>
<keyword evidence="2" id="KW-1185">Reference proteome</keyword>
<dbReference type="RefSeq" id="XP_031580783.1">
    <property type="nucleotide sequence ID" value="XM_031723579.1"/>
</dbReference>
<gene>
    <name evidence="1" type="ORF">BDBG_08483</name>
</gene>
<dbReference type="VEuPathDB" id="FungiDB:BDBG_08483"/>
<reference evidence="2" key="1">
    <citation type="journal article" date="2015" name="PLoS Genet.">
        <title>The dynamic genome and transcriptome of the human fungal pathogen Blastomyces and close relative Emmonsia.</title>
        <authorList>
            <person name="Munoz J.F."/>
            <person name="Gauthier G.M."/>
            <person name="Desjardins C.A."/>
            <person name="Gallo J.E."/>
            <person name="Holder J."/>
            <person name="Sullivan T.D."/>
            <person name="Marty A.J."/>
            <person name="Carmen J.C."/>
            <person name="Chen Z."/>
            <person name="Ding L."/>
            <person name="Gujja S."/>
            <person name="Magrini V."/>
            <person name="Misas E."/>
            <person name="Mitreva M."/>
            <person name="Priest M."/>
            <person name="Saif S."/>
            <person name="Whiston E.A."/>
            <person name="Young S."/>
            <person name="Zeng Q."/>
            <person name="Goldman W.E."/>
            <person name="Mardis E.R."/>
            <person name="Taylor J.W."/>
            <person name="McEwen J.G."/>
            <person name="Clay O.K."/>
            <person name="Klein B.S."/>
            <person name="Cuomo C.A."/>
        </authorList>
    </citation>
    <scope>NUCLEOTIDE SEQUENCE [LARGE SCALE GENOMIC DNA]</scope>
    <source>
        <strain evidence="2">SLH14081</strain>
    </source>
</reference>
<organism evidence="1 2">
    <name type="scientific">Blastomyces gilchristii (strain SLH14081)</name>
    <name type="common">Blastomyces dermatitidis</name>
    <dbReference type="NCBI Taxonomy" id="559298"/>
    <lineage>
        <taxon>Eukaryota</taxon>
        <taxon>Fungi</taxon>
        <taxon>Dikarya</taxon>
        <taxon>Ascomycota</taxon>
        <taxon>Pezizomycotina</taxon>
        <taxon>Eurotiomycetes</taxon>
        <taxon>Eurotiomycetidae</taxon>
        <taxon>Onygenales</taxon>
        <taxon>Ajellomycetaceae</taxon>
        <taxon>Blastomyces</taxon>
    </lineage>
</organism>
<name>A0A179UZG5_BLAGS</name>
<dbReference type="Proteomes" id="UP000002038">
    <property type="component" value="Unassembled WGS sequence"/>
</dbReference>
<protein>
    <submittedName>
        <fullName evidence="1">Uncharacterized protein</fullName>
    </submittedName>
</protein>
<dbReference type="AlphaFoldDB" id="A0A179UZG5"/>
<evidence type="ECO:0000313" key="1">
    <source>
        <dbReference type="EMBL" id="OAT13240.1"/>
    </source>
</evidence>
<dbReference type="EMBL" id="GG657471">
    <property type="protein sequence ID" value="OAT13240.1"/>
    <property type="molecule type" value="Genomic_DNA"/>
</dbReference>